<name>A0A5M3N095_CONPW</name>
<keyword evidence="3" id="KW-1185">Reference proteome</keyword>
<dbReference type="Gene3D" id="3.40.50.720">
    <property type="entry name" value="NAD(P)-binding Rossmann-like Domain"/>
    <property type="match status" value="1"/>
</dbReference>
<dbReference type="Gene3D" id="3.90.180.10">
    <property type="entry name" value="Medium-chain alcohol dehydrogenases, catalytic domain"/>
    <property type="match status" value="1"/>
</dbReference>
<gene>
    <name evidence="2" type="ORF">CONPUDRAFT_48178</name>
</gene>
<protein>
    <submittedName>
        <fullName evidence="2">NAD(P)-binding protein</fullName>
    </submittedName>
</protein>
<dbReference type="AlphaFoldDB" id="A0A5M3N095"/>
<dbReference type="PANTHER" id="PTHR45033">
    <property type="match status" value="1"/>
</dbReference>
<dbReference type="InterPro" id="IPR013149">
    <property type="entry name" value="ADH-like_C"/>
</dbReference>
<dbReference type="Proteomes" id="UP000053558">
    <property type="component" value="Unassembled WGS sequence"/>
</dbReference>
<dbReference type="Pfam" id="PF08240">
    <property type="entry name" value="ADH_N"/>
    <property type="match status" value="1"/>
</dbReference>
<dbReference type="SUPFAM" id="SSF50129">
    <property type="entry name" value="GroES-like"/>
    <property type="match status" value="1"/>
</dbReference>
<evidence type="ECO:0000313" key="3">
    <source>
        <dbReference type="Proteomes" id="UP000053558"/>
    </source>
</evidence>
<dbReference type="PANTHER" id="PTHR45033:SF3">
    <property type="entry name" value="DEHYDROGENASE, PUTATIVE (AFU_ORTHOLOGUE AFUA_2G13270)-RELATED"/>
    <property type="match status" value="1"/>
</dbReference>
<evidence type="ECO:0000259" key="1">
    <source>
        <dbReference type="SMART" id="SM00829"/>
    </source>
</evidence>
<dbReference type="InterPro" id="IPR036291">
    <property type="entry name" value="NAD(P)-bd_dom_sf"/>
</dbReference>
<proteinExistence type="predicted"/>
<dbReference type="GeneID" id="19207255"/>
<dbReference type="Pfam" id="PF00107">
    <property type="entry name" value="ADH_zinc_N"/>
    <property type="match status" value="1"/>
</dbReference>
<dbReference type="OrthoDB" id="1706066at2759"/>
<dbReference type="OMA" id="LNHHDLW"/>
<accession>A0A5M3N095</accession>
<dbReference type="InterPro" id="IPR020843">
    <property type="entry name" value="ER"/>
</dbReference>
<feature type="domain" description="Enoyl reductase (ER)" evidence="1">
    <location>
        <begin position="24"/>
        <end position="359"/>
    </location>
</feature>
<organism evidence="2 3">
    <name type="scientific">Coniophora puteana (strain RWD-64-598)</name>
    <name type="common">Brown rot fungus</name>
    <dbReference type="NCBI Taxonomy" id="741705"/>
    <lineage>
        <taxon>Eukaryota</taxon>
        <taxon>Fungi</taxon>
        <taxon>Dikarya</taxon>
        <taxon>Basidiomycota</taxon>
        <taxon>Agaricomycotina</taxon>
        <taxon>Agaricomycetes</taxon>
        <taxon>Agaricomycetidae</taxon>
        <taxon>Boletales</taxon>
        <taxon>Coniophorineae</taxon>
        <taxon>Coniophoraceae</taxon>
        <taxon>Coniophora</taxon>
    </lineage>
</organism>
<comment type="caution">
    <text evidence="2">The sequence shown here is derived from an EMBL/GenBank/DDBJ whole genome shotgun (WGS) entry which is preliminary data.</text>
</comment>
<reference evidence="3" key="1">
    <citation type="journal article" date="2012" name="Science">
        <title>The Paleozoic origin of enzymatic lignin decomposition reconstructed from 31 fungal genomes.</title>
        <authorList>
            <person name="Floudas D."/>
            <person name="Binder M."/>
            <person name="Riley R."/>
            <person name="Barry K."/>
            <person name="Blanchette R.A."/>
            <person name="Henrissat B."/>
            <person name="Martinez A.T."/>
            <person name="Otillar R."/>
            <person name="Spatafora J.W."/>
            <person name="Yadav J.S."/>
            <person name="Aerts A."/>
            <person name="Benoit I."/>
            <person name="Boyd A."/>
            <person name="Carlson A."/>
            <person name="Copeland A."/>
            <person name="Coutinho P.M."/>
            <person name="de Vries R.P."/>
            <person name="Ferreira P."/>
            <person name="Findley K."/>
            <person name="Foster B."/>
            <person name="Gaskell J."/>
            <person name="Glotzer D."/>
            <person name="Gorecki P."/>
            <person name="Heitman J."/>
            <person name="Hesse C."/>
            <person name="Hori C."/>
            <person name="Igarashi K."/>
            <person name="Jurgens J.A."/>
            <person name="Kallen N."/>
            <person name="Kersten P."/>
            <person name="Kohler A."/>
            <person name="Kuees U."/>
            <person name="Kumar T.K.A."/>
            <person name="Kuo A."/>
            <person name="LaButti K."/>
            <person name="Larrondo L.F."/>
            <person name="Lindquist E."/>
            <person name="Ling A."/>
            <person name="Lombard V."/>
            <person name="Lucas S."/>
            <person name="Lundell T."/>
            <person name="Martin R."/>
            <person name="McLaughlin D.J."/>
            <person name="Morgenstern I."/>
            <person name="Morin E."/>
            <person name="Murat C."/>
            <person name="Nagy L.G."/>
            <person name="Nolan M."/>
            <person name="Ohm R.A."/>
            <person name="Patyshakuliyeva A."/>
            <person name="Rokas A."/>
            <person name="Ruiz-Duenas F.J."/>
            <person name="Sabat G."/>
            <person name="Salamov A."/>
            <person name="Samejima M."/>
            <person name="Schmutz J."/>
            <person name="Slot J.C."/>
            <person name="St John F."/>
            <person name="Stenlid J."/>
            <person name="Sun H."/>
            <person name="Sun S."/>
            <person name="Syed K."/>
            <person name="Tsang A."/>
            <person name="Wiebenga A."/>
            <person name="Young D."/>
            <person name="Pisabarro A."/>
            <person name="Eastwood D.C."/>
            <person name="Martin F."/>
            <person name="Cullen D."/>
            <person name="Grigoriev I.V."/>
            <person name="Hibbett D.S."/>
        </authorList>
    </citation>
    <scope>NUCLEOTIDE SEQUENCE [LARGE SCALE GENOMIC DNA]</scope>
    <source>
        <strain evidence="3">RWD-64-598 SS2</strain>
    </source>
</reference>
<dbReference type="InterPro" id="IPR052711">
    <property type="entry name" value="Zinc_ADH-like"/>
</dbReference>
<dbReference type="InterPro" id="IPR011032">
    <property type="entry name" value="GroES-like_sf"/>
</dbReference>
<dbReference type="SUPFAM" id="SSF51735">
    <property type="entry name" value="NAD(P)-binding Rossmann-fold domains"/>
    <property type="match status" value="1"/>
</dbReference>
<dbReference type="EMBL" id="JH711574">
    <property type="protein sequence ID" value="EIW84696.1"/>
    <property type="molecule type" value="Genomic_DNA"/>
</dbReference>
<dbReference type="InterPro" id="IPR013154">
    <property type="entry name" value="ADH-like_N"/>
</dbReference>
<sequence>MASKSIPRTSRSLVLQKSPAERKPLYHDVALEERPIPALEEGQVLVKINAVAFNHRDVGLVWIRKGMYPAIGVGCVMGADGAGGSVVVAAHNPHDPLLHKRVFLTPSRGWIDHPDAPETHAFSVIGGVRWPEIGTFAEYIAVERDEVIPSPEHLDDVHTAALPLGLVTAYRATIINAKVSQGQNVLVTGIGGGVAVLALQLCLAKGAKVFVTSGSPDKIKRAIKLGASGGVNYKDKDWPNQLTDLLKHKTDSGLLDAVIDSAGGDIMNQTLAYTKLGGVVVCYGMTAAPKITFTMKQVMRNQRLIGSTMGSRADLAEAARFVTEHGIIPVVSQVVSGLANAEEGFESMRKGEQFGKIVIQVEESQRAKL</sequence>
<dbReference type="GO" id="GO:0016491">
    <property type="term" value="F:oxidoreductase activity"/>
    <property type="evidence" value="ECO:0007669"/>
    <property type="project" value="InterPro"/>
</dbReference>
<dbReference type="SMART" id="SM00829">
    <property type="entry name" value="PKS_ER"/>
    <property type="match status" value="1"/>
</dbReference>
<dbReference type="RefSeq" id="XP_007764063.1">
    <property type="nucleotide sequence ID" value="XM_007765873.1"/>
</dbReference>
<dbReference type="KEGG" id="cput:CONPUDRAFT_48178"/>
<evidence type="ECO:0000313" key="2">
    <source>
        <dbReference type="EMBL" id="EIW84696.1"/>
    </source>
</evidence>